<reference evidence="1 2" key="1">
    <citation type="submission" date="2016-09" db="EMBL/GenBank/DDBJ databases">
        <authorList>
            <person name="Capua I."/>
            <person name="De Benedictis P."/>
            <person name="Joannis T."/>
            <person name="Lombin L.H."/>
            <person name="Cattoli G."/>
        </authorList>
    </citation>
    <scope>NUCLEOTIDE SEQUENCE [LARGE SCALE GENOMIC DNA]</scope>
    <source>
        <strain evidence="1 2">A7P-90m</strain>
    </source>
</reference>
<dbReference type="STRING" id="1640674.SAMN05216323_11443"/>
<dbReference type="RefSeq" id="WP_092441076.1">
    <property type="nucleotide sequence ID" value="NZ_FMYP01000144.1"/>
</dbReference>
<dbReference type="OrthoDB" id="603864at2"/>
<proteinExistence type="predicted"/>
<name>A0A1G6TZC8_9BACT</name>
<dbReference type="Proteomes" id="UP000199452">
    <property type="component" value="Unassembled WGS sequence"/>
</dbReference>
<gene>
    <name evidence="1" type="ORF">SAMN05216323_11443</name>
</gene>
<sequence>MRFFFQIFLFLFTWFNLGATPVFSKVALPSVVVSFPKAENQNQESELKIGVSNFARSGISENSFSENAILWESSVLENRAHEVNVWDVKEAGKLLDNALIAELKATLGNKVDVKKLIGLVKNPEGKIVWLDKGVTNAEAIALGRKKGAGFAHVLEKHATDFLNKGITEADLPEFLLKAAKENNIVKTTGSTSRAVFETTFKGVKQRVTITIGDNGYIVGANPISF</sequence>
<evidence type="ECO:0008006" key="3">
    <source>
        <dbReference type="Google" id="ProtNLM"/>
    </source>
</evidence>
<evidence type="ECO:0000313" key="2">
    <source>
        <dbReference type="Proteomes" id="UP000199452"/>
    </source>
</evidence>
<dbReference type="EMBL" id="FMYP01000144">
    <property type="protein sequence ID" value="SDD34421.1"/>
    <property type="molecule type" value="Genomic_DNA"/>
</dbReference>
<organism evidence="1 2">
    <name type="scientific">Williamwhitmania taraxaci</name>
    <dbReference type="NCBI Taxonomy" id="1640674"/>
    <lineage>
        <taxon>Bacteria</taxon>
        <taxon>Pseudomonadati</taxon>
        <taxon>Bacteroidota</taxon>
        <taxon>Bacteroidia</taxon>
        <taxon>Bacteroidales</taxon>
        <taxon>Williamwhitmaniaceae</taxon>
        <taxon>Williamwhitmania</taxon>
    </lineage>
</organism>
<dbReference type="AlphaFoldDB" id="A0A1G6TZC8"/>
<keyword evidence="2" id="KW-1185">Reference proteome</keyword>
<evidence type="ECO:0000313" key="1">
    <source>
        <dbReference type="EMBL" id="SDD34421.1"/>
    </source>
</evidence>
<protein>
    <recommendedName>
        <fullName evidence="3">Filamentous hemagglutinin</fullName>
    </recommendedName>
</protein>
<accession>A0A1G6TZC8</accession>